<keyword evidence="2" id="KW-1185">Reference proteome</keyword>
<evidence type="ECO:0000313" key="2">
    <source>
        <dbReference type="Proteomes" id="UP000485058"/>
    </source>
</evidence>
<dbReference type="EMBL" id="BLLF01000003">
    <property type="protein sequence ID" value="GFH05612.1"/>
    <property type="molecule type" value="Genomic_DNA"/>
</dbReference>
<name>A0A699YR46_HAELA</name>
<dbReference type="Proteomes" id="UP000485058">
    <property type="component" value="Unassembled WGS sequence"/>
</dbReference>
<dbReference type="AlphaFoldDB" id="A0A699YR46"/>
<gene>
    <name evidence="1" type="ORF">HaLaN_00104</name>
</gene>
<protein>
    <submittedName>
        <fullName evidence="1">Uncharacterized protein</fullName>
    </submittedName>
</protein>
<comment type="caution">
    <text evidence="1">The sequence shown here is derived from an EMBL/GenBank/DDBJ whole genome shotgun (WGS) entry which is preliminary data.</text>
</comment>
<accession>A0A699YR46</accession>
<organism evidence="1 2">
    <name type="scientific">Haematococcus lacustris</name>
    <name type="common">Green alga</name>
    <name type="synonym">Haematococcus pluvialis</name>
    <dbReference type="NCBI Taxonomy" id="44745"/>
    <lineage>
        <taxon>Eukaryota</taxon>
        <taxon>Viridiplantae</taxon>
        <taxon>Chlorophyta</taxon>
        <taxon>core chlorophytes</taxon>
        <taxon>Chlorophyceae</taxon>
        <taxon>CS clade</taxon>
        <taxon>Chlamydomonadales</taxon>
        <taxon>Haematococcaceae</taxon>
        <taxon>Haematococcus</taxon>
    </lineage>
</organism>
<sequence length="116" mass="12142">MEPMHQPCDTLLLVMAKAKQPYQAGVYYEVQPSSQPPSIAAPTALGESGGGVRQLPGYDLHQRIGNLAGICGKASAHQARVKSCAYGEAGIPAELLGHVVPMLGSSTTTVHICFVL</sequence>
<reference evidence="1 2" key="1">
    <citation type="submission" date="2020-02" db="EMBL/GenBank/DDBJ databases">
        <title>Draft genome sequence of Haematococcus lacustris strain NIES-144.</title>
        <authorList>
            <person name="Morimoto D."/>
            <person name="Nakagawa S."/>
            <person name="Yoshida T."/>
            <person name="Sawayama S."/>
        </authorList>
    </citation>
    <scope>NUCLEOTIDE SEQUENCE [LARGE SCALE GENOMIC DNA]</scope>
    <source>
        <strain evidence="1 2">NIES-144</strain>
    </source>
</reference>
<proteinExistence type="predicted"/>
<evidence type="ECO:0000313" key="1">
    <source>
        <dbReference type="EMBL" id="GFH05612.1"/>
    </source>
</evidence>